<proteinExistence type="predicted"/>
<dbReference type="Proteomes" id="UP001153269">
    <property type="component" value="Unassembled WGS sequence"/>
</dbReference>
<dbReference type="EMBL" id="CADEAL010004010">
    <property type="protein sequence ID" value="CAB1449307.1"/>
    <property type="molecule type" value="Genomic_DNA"/>
</dbReference>
<keyword evidence="2" id="KW-1185">Reference proteome</keyword>
<accession>A0A9N7VH46</accession>
<organism evidence="1 2">
    <name type="scientific">Pleuronectes platessa</name>
    <name type="common">European plaice</name>
    <dbReference type="NCBI Taxonomy" id="8262"/>
    <lineage>
        <taxon>Eukaryota</taxon>
        <taxon>Metazoa</taxon>
        <taxon>Chordata</taxon>
        <taxon>Craniata</taxon>
        <taxon>Vertebrata</taxon>
        <taxon>Euteleostomi</taxon>
        <taxon>Actinopterygii</taxon>
        <taxon>Neopterygii</taxon>
        <taxon>Teleostei</taxon>
        <taxon>Neoteleostei</taxon>
        <taxon>Acanthomorphata</taxon>
        <taxon>Carangaria</taxon>
        <taxon>Pleuronectiformes</taxon>
        <taxon>Pleuronectoidei</taxon>
        <taxon>Pleuronectidae</taxon>
        <taxon>Pleuronectes</taxon>
    </lineage>
</organism>
<evidence type="ECO:0000313" key="2">
    <source>
        <dbReference type="Proteomes" id="UP001153269"/>
    </source>
</evidence>
<gene>
    <name evidence="1" type="ORF">PLEPLA_LOCUS36988</name>
</gene>
<sequence>MEEGGRGKRGKRGKRGNELCLEEAVVDEQPYYILMTEPDMSSTTAQWYLSASTDTQSCVHAGHPARVPRCVIHGNNGASGGAAISAYESIITMGKKCCELCGVSVR</sequence>
<dbReference type="AlphaFoldDB" id="A0A9N7VH46"/>
<protein>
    <submittedName>
        <fullName evidence="1">Uncharacterized protein</fullName>
    </submittedName>
</protein>
<reference evidence="1" key="1">
    <citation type="submission" date="2020-03" db="EMBL/GenBank/DDBJ databases">
        <authorList>
            <person name="Weist P."/>
        </authorList>
    </citation>
    <scope>NUCLEOTIDE SEQUENCE</scope>
</reference>
<evidence type="ECO:0000313" key="1">
    <source>
        <dbReference type="EMBL" id="CAB1449307.1"/>
    </source>
</evidence>
<name>A0A9N7VH46_PLEPL</name>
<comment type="caution">
    <text evidence="1">The sequence shown here is derived from an EMBL/GenBank/DDBJ whole genome shotgun (WGS) entry which is preliminary data.</text>
</comment>